<protein>
    <submittedName>
        <fullName evidence="1">Uncharacterized protein</fullName>
    </submittedName>
</protein>
<sequence length="107" mass="11565">MLLIFAGLTNGVIADTNDQEQDLLEKAKEINKKVKIKAASEVSNISNEEPLPLNDPFVGDASISGGKSNVVLVGSEEEKDERSLYNFKLIAIMSGTYESYVSLVNAS</sequence>
<accession>A0A383CS01</accession>
<proteinExistence type="predicted"/>
<reference evidence="1" key="1">
    <citation type="submission" date="2018-05" db="EMBL/GenBank/DDBJ databases">
        <authorList>
            <person name="Lanie J.A."/>
            <person name="Ng W.-L."/>
            <person name="Kazmierczak K.M."/>
            <person name="Andrzejewski T.M."/>
            <person name="Davidsen T.M."/>
            <person name="Wayne K.J."/>
            <person name="Tettelin H."/>
            <person name="Glass J.I."/>
            <person name="Rusch D."/>
            <person name="Podicherti R."/>
            <person name="Tsui H.-C.T."/>
            <person name="Winkler M.E."/>
        </authorList>
    </citation>
    <scope>NUCLEOTIDE SEQUENCE</scope>
</reference>
<dbReference type="EMBL" id="UINC01211182">
    <property type="protein sequence ID" value="SVE34972.1"/>
    <property type="molecule type" value="Genomic_DNA"/>
</dbReference>
<evidence type="ECO:0000313" key="1">
    <source>
        <dbReference type="EMBL" id="SVE34972.1"/>
    </source>
</evidence>
<name>A0A383CS01_9ZZZZ</name>
<gene>
    <name evidence="1" type="ORF">METZ01_LOCUS487826</name>
</gene>
<organism evidence="1">
    <name type="scientific">marine metagenome</name>
    <dbReference type="NCBI Taxonomy" id="408172"/>
    <lineage>
        <taxon>unclassified sequences</taxon>
        <taxon>metagenomes</taxon>
        <taxon>ecological metagenomes</taxon>
    </lineage>
</organism>
<dbReference type="AlphaFoldDB" id="A0A383CS01"/>
<feature type="non-terminal residue" evidence="1">
    <location>
        <position position="107"/>
    </location>
</feature>